<accession>A0ACB8E501</accession>
<reference evidence="1" key="1">
    <citation type="submission" date="2021-08" db="EMBL/GenBank/DDBJ databases">
        <title>The first chromosome-level gecko genome reveals the dynamic sex chromosomes of Neotropical dwarf geckos (Sphaerodactylidae: Sphaerodactylus).</title>
        <authorList>
            <person name="Pinto B.J."/>
            <person name="Keating S.E."/>
            <person name="Gamble T."/>
        </authorList>
    </citation>
    <scope>NUCLEOTIDE SEQUENCE</scope>
    <source>
        <strain evidence="1">TG3544</strain>
    </source>
</reference>
<organism evidence="1 2">
    <name type="scientific">Sphaerodactylus townsendi</name>
    <dbReference type="NCBI Taxonomy" id="933632"/>
    <lineage>
        <taxon>Eukaryota</taxon>
        <taxon>Metazoa</taxon>
        <taxon>Chordata</taxon>
        <taxon>Craniata</taxon>
        <taxon>Vertebrata</taxon>
        <taxon>Euteleostomi</taxon>
        <taxon>Lepidosauria</taxon>
        <taxon>Squamata</taxon>
        <taxon>Bifurcata</taxon>
        <taxon>Gekkota</taxon>
        <taxon>Sphaerodactylidae</taxon>
        <taxon>Sphaerodactylus</taxon>
    </lineage>
</organism>
<comment type="caution">
    <text evidence="1">The sequence shown here is derived from an EMBL/GenBank/DDBJ whole genome shotgun (WGS) entry which is preliminary data.</text>
</comment>
<keyword evidence="2" id="KW-1185">Reference proteome</keyword>
<proteinExistence type="predicted"/>
<sequence length="128" mass="14662">MRASADKVATHYRDSGDWSVKFHSVDDDDDDDIDDERYADKWQLILGTLAGHRLINSPLCLSMMILILILMYVKRLDKWQLIYGDSVGHGIDEIPYTDDDDDDDDDDIVCVIIDDKIADKWQLITGTL</sequence>
<name>A0ACB8E501_9SAUR</name>
<dbReference type="EMBL" id="CM037630">
    <property type="protein sequence ID" value="KAH7987274.1"/>
    <property type="molecule type" value="Genomic_DNA"/>
</dbReference>
<dbReference type="Proteomes" id="UP000827872">
    <property type="component" value="Linkage Group LG17"/>
</dbReference>
<gene>
    <name evidence="1" type="ORF">K3G42_002928</name>
</gene>
<evidence type="ECO:0000313" key="2">
    <source>
        <dbReference type="Proteomes" id="UP000827872"/>
    </source>
</evidence>
<protein>
    <submittedName>
        <fullName evidence="1">Uncharacterized protein</fullName>
    </submittedName>
</protein>
<evidence type="ECO:0000313" key="1">
    <source>
        <dbReference type="EMBL" id="KAH7987274.1"/>
    </source>
</evidence>